<name>A0A9P6BBT2_9AGAM</name>
<dbReference type="Gene3D" id="1.10.10.10">
    <property type="entry name" value="Winged helix-like DNA-binding domain superfamily/Winged helix DNA-binding domain"/>
    <property type="match status" value="1"/>
</dbReference>
<gene>
    <name evidence="4" type="ORF">BS47DRAFT_1286724</name>
</gene>
<evidence type="ECO:0000256" key="2">
    <source>
        <dbReference type="SAM" id="MobiDB-lite"/>
    </source>
</evidence>
<sequence>MSDGTTTAPPVVEKAGTEKAAAPGTSADDLTKYKVAGDIVHSAIKRLVELSVEGAKVFDLCVEGDKLIEQGTGLVYNKAVKGVKISKGLAFPTSISVNNVVSHFSPLPSDALSSLTLSKDDVVKIHVGAHIDGFASVSAETLVVGASEENPVTGPRADALKAAWTAAEVAQRLIKAGEKNWTVTDAVNKVATAFGTKPIEGMLSCEQSKNVIDGKKRIILNPSEGSRSGVDTATFAEGDVWGMDILITSGPEGRVRAIQAPDSRTSIYQKASDITYQLKMKTSRAVFSEIQKKAGAFPFNVRNLEDEKRSRVGVQEAEQHGLLKPYEVQVTPAGTFVAAFHFTIALLPAGPLLISQPPIWYKPEKVKAEKELEDPELKELLTKKLREPKKKNKKKTAGEGEVAEAAANAESTE</sequence>
<dbReference type="FunFam" id="1.10.10.10:FF:000029">
    <property type="entry name" value="Proliferation-associated 2G4, a"/>
    <property type="match status" value="1"/>
</dbReference>
<proteinExistence type="inferred from homology"/>
<comment type="caution">
    <text evidence="4">The sequence shown here is derived from an EMBL/GenBank/DDBJ whole genome shotgun (WGS) entry which is preliminary data.</text>
</comment>
<comment type="similarity">
    <text evidence="1">Belongs to the peptidase M24 family.</text>
</comment>
<dbReference type="AlphaFoldDB" id="A0A9P6BBT2"/>
<dbReference type="OrthoDB" id="5876363at2759"/>
<evidence type="ECO:0000313" key="4">
    <source>
        <dbReference type="EMBL" id="KAF9520917.1"/>
    </source>
</evidence>
<protein>
    <recommendedName>
        <fullName evidence="3">Peptidase M24 domain-containing protein</fullName>
    </recommendedName>
</protein>
<dbReference type="PANTHER" id="PTHR10804">
    <property type="entry name" value="PROTEASE FAMILY M24 METHIONYL AMINOPEPTIDASE, AMINOPEPTIDASE P"/>
    <property type="match status" value="1"/>
</dbReference>
<feature type="region of interest" description="Disordered" evidence="2">
    <location>
        <begin position="1"/>
        <end position="24"/>
    </location>
</feature>
<dbReference type="Proteomes" id="UP000886523">
    <property type="component" value="Unassembled WGS sequence"/>
</dbReference>
<evidence type="ECO:0000256" key="1">
    <source>
        <dbReference type="ARBA" id="ARBA00007319"/>
    </source>
</evidence>
<dbReference type="InterPro" id="IPR036390">
    <property type="entry name" value="WH_DNA-bd_sf"/>
</dbReference>
<dbReference type="InterPro" id="IPR036388">
    <property type="entry name" value="WH-like_DNA-bd_sf"/>
</dbReference>
<reference evidence="4" key="1">
    <citation type="journal article" date="2020" name="Nat. Commun.">
        <title>Large-scale genome sequencing of mycorrhizal fungi provides insights into the early evolution of symbiotic traits.</title>
        <authorList>
            <person name="Miyauchi S."/>
            <person name="Kiss E."/>
            <person name="Kuo A."/>
            <person name="Drula E."/>
            <person name="Kohler A."/>
            <person name="Sanchez-Garcia M."/>
            <person name="Morin E."/>
            <person name="Andreopoulos B."/>
            <person name="Barry K.W."/>
            <person name="Bonito G."/>
            <person name="Buee M."/>
            <person name="Carver A."/>
            <person name="Chen C."/>
            <person name="Cichocki N."/>
            <person name="Clum A."/>
            <person name="Culley D."/>
            <person name="Crous P.W."/>
            <person name="Fauchery L."/>
            <person name="Girlanda M."/>
            <person name="Hayes R.D."/>
            <person name="Keri Z."/>
            <person name="LaButti K."/>
            <person name="Lipzen A."/>
            <person name="Lombard V."/>
            <person name="Magnuson J."/>
            <person name="Maillard F."/>
            <person name="Murat C."/>
            <person name="Nolan M."/>
            <person name="Ohm R.A."/>
            <person name="Pangilinan J."/>
            <person name="Pereira M.F."/>
            <person name="Perotto S."/>
            <person name="Peter M."/>
            <person name="Pfister S."/>
            <person name="Riley R."/>
            <person name="Sitrit Y."/>
            <person name="Stielow J.B."/>
            <person name="Szollosi G."/>
            <person name="Zifcakova L."/>
            <person name="Stursova M."/>
            <person name="Spatafora J.W."/>
            <person name="Tedersoo L."/>
            <person name="Vaario L.M."/>
            <person name="Yamada A."/>
            <person name="Yan M."/>
            <person name="Wang P."/>
            <person name="Xu J."/>
            <person name="Bruns T."/>
            <person name="Baldrian P."/>
            <person name="Vilgalys R."/>
            <person name="Dunand C."/>
            <person name="Henrissat B."/>
            <person name="Grigoriev I.V."/>
            <person name="Hibbett D."/>
            <person name="Nagy L.G."/>
            <person name="Martin F.M."/>
        </authorList>
    </citation>
    <scope>NUCLEOTIDE SEQUENCE</scope>
    <source>
        <strain evidence="4">UP504</strain>
    </source>
</reference>
<dbReference type="InterPro" id="IPR047113">
    <property type="entry name" value="PA2G4/ARX1"/>
</dbReference>
<dbReference type="InterPro" id="IPR036005">
    <property type="entry name" value="Creatinase/aminopeptidase-like"/>
</dbReference>
<dbReference type="Gene3D" id="3.90.230.10">
    <property type="entry name" value="Creatinase/methionine aminopeptidase superfamily"/>
    <property type="match status" value="1"/>
</dbReference>
<dbReference type="CDD" id="cd01089">
    <property type="entry name" value="PA2G4-like"/>
    <property type="match status" value="1"/>
</dbReference>
<feature type="region of interest" description="Disordered" evidence="2">
    <location>
        <begin position="382"/>
        <end position="413"/>
    </location>
</feature>
<evidence type="ECO:0000313" key="5">
    <source>
        <dbReference type="Proteomes" id="UP000886523"/>
    </source>
</evidence>
<organism evidence="4 5">
    <name type="scientific">Hydnum rufescens UP504</name>
    <dbReference type="NCBI Taxonomy" id="1448309"/>
    <lineage>
        <taxon>Eukaryota</taxon>
        <taxon>Fungi</taxon>
        <taxon>Dikarya</taxon>
        <taxon>Basidiomycota</taxon>
        <taxon>Agaricomycotina</taxon>
        <taxon>Agaricomycetes</taxon>
        <taxon>Cantharellales</taxon>
        <taxon>Hydnaceae</taxon>
        <taxon>Hydnum</taxon>
    </lineage>
</organism>
<dbReference type="Pfam" id="PF00557">
    <property type="entry name" value="Peptidase_M24"/>
    <property type="match status" value="1"/>
</dbReference>
<dbReference type="SUPFAM" id="SSF46785">
    <property type="entry name" value="Winged helix' DNA-binding domain"/>
    <property type="match status" value="1"/>
</dbReference>
<feature type="domain" description="Peptidase M24" evidence="3">
    <location>
        <begin position="32"/>
        <end position="196"/>
    </location>
</feature>
<dbReference type="PANTHER" id="PTHR10804:SF11">
    <property type="entry name" value="PROLIFERATION-ASSOCIATED PROTEIN 2G4"/>
    <property type="match status" value="1"/>
</dbReference>
<accession>A0A9P6BBT2</accession>
<evidence type="ECO:0000259" key="3">
    <source>
        <dbReference type="Pfam" id="PF00557"/>
    </source>
</evidence>
<dbReference type="InterPro" id="IPR000994">
    <property type="entry name" value="Pept_M24"/>
</dbReference>
<dbReference type="SUPFAM" id="SSF55920">
    <property type="entry name" value="Creatinase/aminopeptidase"/>
    <property type="match status" value="1"/>
</dbReference>
<keyword evidence="5" id="KW-1185">Reference proteome</keyword>
<feature type="compositionally biased region" description="Low complexity" evidence="2">
    <location>
        <begin position="399"/>
        <end position="413"/>
    </location>
</feature>
<feature type="compositionally biased region" description="Basic residues" evidence="2">
    <location>
        <begin position="386"/>
        <end position="395"/>
    </location>
</feature>
<dbReference type="EMBL" id="MU128910">
    <property type="protein sequence ID" value="KAF9520917.1"/>
    <property type="molecule type" value="Genomic_DNA"/>
</dbReference>